<keyword evidence="3" id="KW-0963">Cytoplasm</keyword>
<dbReference type="GO" id="GO:0005829">
    <property type="term" value="C:cytosol"/>
    <property type="evidence" value="ECO:0007669"/>
    <property type="project" value="TreeGrafter"/>
</dbReference>
<dbReference type="InterPro" id="IPR039315">
    <property type="entry name" value="CheW"/>
</dbReference>
<dbReference type="GO" id="GO:0007165">
    <property type="term" value="P:signal transduction"/>
    <property type="evidence" value="ECO:0007669"/>
    <property type="project" value="InterPro"/>
</dbReference>
<feature type="domain" description="CheW-like" evidence="4">
    <location>
        <begin position="7"/>
        <end position="147"/>
    </location>
</feature>
<sequence length="155" mass="16787">MAQQNEHAEVLAFRLGTEEFGIDIHAVRELRGYSAVTRLANAPHYLKGVVNLRGCIIPIVDLRLKLGMYDASYNATTVVIVLAVKEQQIGIVVDSVSDVINLQAEQIKPPPPSGPNFRHDYLTGIATVDERMLQLADLSMLLADVTAAAALPLAA</sequence>
<evidence type="ECO:0000313" key="6">
    <source>
        <dbReference type="Proteomes" id="UP000448575"/>
    </source>
</evidence>
<dbReference type="PROSITE" id="PS50851">
    <property type="entry name" value="CHEW"/>
    <property type="match status" value="1"/>
</dbReference>
<dbReference type="InterPro" id="IPR036061">
    <property type="entry name" value="CheW-like_dom_sf"/>
</dbReference>
<dbReference type="SMART" id="SM00260">
    <property type="entry name" value="CheW"/>
    <property type="match status" value="1"/>
</dbReference>
<evidence type="ECO:0000256" key="2">
    <source>
        <dbReference type="ARBA" id="ARBA00021483"/>
    </source>
</evidence>
<dbReference type="CDD" id="cd00732">
    <property type="entry name" value="CheW"/>
    <property type="match status" value="1"/>
</dbReference>
<gene>
    <name evidence="5" type="ORF">GTP41_09365</name>
</gene>
<evidence type="ECO:0000256" key="3">
    <source>
        <dbReference type="ARBA" id="ARBA00022490"/>
    </source>
</evidence>
<dbReference type="PANTHER" id="PTHR22617">
    <property type="entry name" value="CHEMOTAXIS SENSOR HISTIDINE KINASE-RELATED"/>
    <property type="match status" value="1"/>
</dbReference>
<reference evidence="5 6" key="1">
    <citation type="submission" date="2019-12" db="EMBL/GenBank/DDBJ databases">
        <title>Novel species isolated from a subtropical stream in China.</title>
        <authorList>
            <person name="Lu H."/>
        </authorList>
    </citation>
    <scope>NUCLEOTIDE SEQUENCE [LARGE SCALE GENOMIC DNA]</scope>
    <source>
        <strain evidence="5 6">DS3</strain>
    </source>
</reference>
<dbReference type="GO" id="GO:0006935">
    <property type="term" value="P:chemotaxis"/>
    <property type="evidence" value="ECO:0007669"/>
    <property type="project" value="InterPro"/>
</dbReference>
<dbReference type="Gene3D" id="2.30.30.40">
    <property type="entry name" value="SH3 Domains"/>
    <property type="match status" value="1"/>
</dbReference>
<evidence type="ECO:0000313" key="5">
    <source>
        <dbReference type="EMBL" id="MYN02307.1"/>
    </source>
</evidence>
<organism evidence="5 6">
    <name type="scientific">Pseudoduganella guangdongensis</name>
    <dbReference type="NCBI Taxonomy" id="2692179"/>
    <lineage>
        <taxon>Bacteria</taxon>
        <taxon>Pseudomonadati</taxon>
        <taxon>Pseudomonadota</taxon>
        <taxon>Betaproteobacteria</taxon>
        <taxon>Burkholderiales</taxon>
        <taxon>Oxalobacteraceae</taxon>
        <taxon>Telluria group</taxon>
        <taxon>Pseudoduganella</taxon>
    </lineage>
</organism>
<evidence type="ECO:0000259" key="4">
    <source>
        <dbReference type="PROSITE" id="PS50851"/>
    </source>
</evidence>
<keyword evidence="6" id="KW-1185">Reference proteome</keyword>
<dbReference type="Proteomes" id="UP000448575">
    <property type="component" value="Unassembled WGS sequence"/>
</dbReference>
<proteinExistence type="predicted"/>
<dbReference type="Gene3D" id="2.40.50.180">
    <property type="entry name" value="CheA-289, Domain 4"/>
    <property type="match status" value="1"/>
</dbReference>
<accession>A0A6N9HG95</accession>
<comment type="subcellular location">
    <subcellularLocation>
        <location evidence="1">Cytoplasm</location>
    </subcellularLocation>
</comment>
<dbReference type="PANTHER" id="PTHR22617:SF45">
    <property type="entry name" value="CHEMOTAXIS PROTEIN CHEW"/>
    <property type="match status" value="1"/>
</dbReference>
<dbReference type="EMBL" id="WWCJ01000006">
    <property type="protein sequence ID" value="MYN02307.1"/>
    <property type="molecule type" value="Genomic_DNA"/>
</dbReference>
<comment type="caution">
    <text evidence="5">The sequence shown here is derived from an EMBL/GenBank/DDBJ whole genome shotgun (WGS) entry which is preliminary data.</text>
</comment>
<protein>
    <recommendedName>
        <fullName evidence="2">Chemotaxis protein CheW</fullName>
    </recommendedName>
</protein>
<dbReference type="SUPFAM" id="SSF50341">
    <property type="entry name" value="CheW-like"/>
    <property type="match status" value="1"/>
</dbReference>
<dbReference type="RefSeq" id="WP_161025320.1">
    <property type="nucleotide sequence ID" value="NZ_WWCJ01000006.1"/>
</dbReference>
<dbReference type="InterPro" id="IPR002545">
    <property type="entry name" value="CheW-lke_dom"/>
</dbReference>
<dbReference type="Pfam" id="PF01584">
    <property type="entry name" value="CheW"/>
    <property type="match status" value="1"/>
</dbReference>
<evidence type="ECO:0000256" key="1">
    <source>
        <dbReference type="ARBA" id="ARBA00004496"/>
    </source>
</evidence>
<dbReference type="AlphaFoldDB" id="A0A6N9HG95"/>
<name>A0A6N9HG95_9BURK</name>